<evidence type="ECO:0000313" key="3">
    <source>
        <dbReference type="Proteomes" id="UP001363151"/>
    </source>
</evidence>
<organism evidence="2 3">
    <name type="scientific">Aureococcus anophagefferens</name>
    <name type="common">Harmful bloom alga</name>
    <dbReference type="NCBI Taxonomy" id="44056"/>
    <lineage>
        <taxon>Eukaryota</taxon>
        <taxon>Sar</taxon>
        <taxon>Stramenopiles</taxon>
        <taxon>Ochrophyta</taxon>
        <taxon>Pelagophyceae</taxon>
        <taxon>Pelagomonadales</taxon>
        <taxon>Pelagomonadaceae</taxon>
        <taxon>Aureococcus</taxon>
    </lineage>
</organism>
<comment type="caution">
    <text evidence="2">The sequence shown here is derived from an EMBL/GenBank/DDBJ whole genome shotgun (WGS) entry which is preliminary data.</text>
</comment>
<dbReference type="EMBL" id="JBBJCI010000127">
    <property type="protein sequence ID" value="KAK7247785.1"/>
    <property type="molecule type" value="Genomic_DNA"/>
</dbReference>
<accession>A0ABR1G352</accession>
<dbReference type="Proteomes" id="UP001363151">
    <property type="component" value="Unassembled WGS sequence"/>
</dbReference>
<evidence type="ECO:0000256" key="1">
    <source>
        <dbReference type="SAM" id="MobiDB-lite"/>
    </source>
</evidence>
<sequence length="393" mass="42903">MSACDACAALRADDAAVRPQLLPRLRPRRHHGGGRAPPACRSAVPARVAGDLRVNRLLERSSTRERRTRTPRAEPRRGARGRAPSAARWTVVADLLSPASLAVLALVDVLGAPVAVSFEGMTYCDDKRRPEWARPEAPGTGVPRLECRPREGAPVVVTEPASIIRALLELYGEGRVDVGPSPSKASAGLVDRVRGEQLFDTAWTMLVNPVSQHLFCAVWDGHCNAPGTRGLVDALEWVDRTVGPAVAAHAGPRRTVLEITVGAPLLLLRLVQDMVLDDALQVRPGLRAFVARVERSDVGQAVARRVGASRHLQAYRERVRRGIGMAVIMLSGQTPAFDERAASKLVRPTFPYHDNNLGSASDGAEFYRPTSDLGKEELFEDYLRRYDNDKSDY</sequence>
<keyword evidence="3" id="KW-1185">Reference proteome</keyword>
<protein>
    <submittedName>
        <fullName evidence="2">Uncharacterized protein</fullName>
    </submittedName>
</protein>
<gene>
    <name evidence="2" type="ORF">SO694_00122047</name>
</gene>
<evidence type="ECO:0000313" key="2">
    <source>
        <dbReference type="EMBL" id="KAK7247785.1"/>
    </source>
</evidence>
<reference evidence="2 3" key="1">
    <citation type="submission" date="2024-03" db="EMBL/GenBank/DDBJ databases">
        <title>Aureococcus anophagefferens CCMP1851 and Kratosvirus quantuckense: Draft genome of a second virus-susceptible host strain in the model system.</title>
        <authorList>
            <person name="Chase E."/>
            <person name="Truchon A.R."/>
            <person name="Schepens W."/>
            <person name="Wilhelm S.W."/>
        </authorList>
    </citation>
    <scope>NUCLEOTIDE SEQUENCE [LARGE SCALE GENOMIC DNA]</scope>
    <source>
        <strain evidence="2 3">CCMP1851</strain>
    </source>
</reference>
<proteinExistence type="predicted"/>
<name>A0ABR1G352_AURAN</name>
<feature type="region of interest" description="Disordered" evidence="1">
    <location>
        <begin position="59"/>
        <end position="84"/>
    </location>
</feature>